<feature type="domain" description="Pyridoxamine 5'-phosphate oxidase N-terminal" evidence="6">
    <location>
        <begin position="43"/>
        <end position="165"/>
    </location>
</feature>
<dbReference type="InterPro" id="IPR012349">
    <property type="entry name" value="Split_barrel_FMN-bd"/>
</dbReference>
<evidence type="ECO:0000256" key="3">
    <source>
        <dbReference type="ARBA" id="ARBA00022630"/>
    </source>
</evidence>
<proteinExistence type="inferred from homology"/>
<protein>
    <submittedName>
        <fullName evidence="8">Pyridoxamine 5'-phosphate oxidase</fullName>
    </submittedName>
</protein>
<evidence type="ECO:0000256" key="2">
    <source>
        <dbReference type="ARBA" id="ARBA00007301"/>
    </source>
</evidence>
<evidence type="ECO:0000259" key="6">
    <source>
        <dbReference type="Pfam" id="PF01243"/>
    </source>
</evidence>
<evidence type="ECO:0000256" key="1">
    <source>
        <dbReference type="ARBA" id="ARBA00001917"/>
    </source>
</evidence>
<dbReference type="EMBL" id="AP023356">
    <property type="protein sequence ID" value="BCJ48217.1"/>
    <property type="molecule type" value="Genomic_DNA"/>
</dbReference>
<keyword evidence="3" id="KW-0285">Flavoprotein</keyword>
<dbReference type="InterPro" id="IPR000659">
    <property type="entry name" value="Pyridox_Oxase"/>
</dbReference>
<gene>
    <name evidence="8" type="ORF">Aiant_88740</name>
</gene>
<keyword evidence="9" id="KW-1185">Reference proteome</keyword>
<keyword evidence="4" id="KW-0288">FMN</keyword>
<keyword evidence="5" id="KW-0560">Oxidoreductase</keyword>
<organism evidence="8 9">
    <name type="scientific">Actinoplanes ianthinogenes</name>
    <dbReference type="NCBI Taxonomy" id="122358"/>
    <lineage>
        <taxon>Bacteria</taxon>
        <taxon>Bacillati</taxon>
        <taxon>Actinomycetota</taxon>
        <taxon>Actinomycetes</taxon>
        <taxon>Micromonosporales</taxon>
        <taxon>Micromonosporaceae</taxon>
        <taxon>Actinoplanes</taxon>
    </lineage>
</organism>
<reference evidence="8 9" key="1">
    <citation type="submission" date="2020-08" db="EMBL/GenBank/DDBJ databases">
        <title>Whole genome shotgun sequence of Actinoplanes ianthinogenes NBRC 13996.</title>
        <authorList>
            <person name="Komaki H."/>
            <person name="Tamura T."/>
        </authorList>
    </citation>
    <scope>NUCLEOTIDE SEQUENCE [LARGE SCALE GENOMIC DNA]</scope>
    <source>
        <strain evidence="8 9">NBRC 13996</strain>
    </source>
</reference>
<evidence type="ECO:0000313" key="9">
    <source>
        <dbReference type="Proteomes" id="UP000676967"/>
    </source>
</evidence>
<dbReference type="InterPro" id="IPR011576">
    <property type="entry name" value="Pyridox_Oxase_N"/>
</dbReference>
<dbReference type="Pfam" id="PF01243">
    <property type="entry name" value="PNPOx_N"/>
    <property type="match status" value="1"/>
</dbReference>
<evidence type="ECO:0000259" key="7">
    <source>
        <dbReference type="Pfam" id="PF10590"/>
    </source>
</evidence>
<dbReference type="NCBIfam" id="NF004231">
    <property type="entry name" value="PRK05679.1"/>
    <property type="match status" value="1"/>
</dbReference>
<comment type="cofactor">
    <cofactor evidence="1">
        <name>FMN</name>
        <dbReference type="ChEBI" id="CHEBI:58210"/>
    </cofactor>
</comment>
<name>A0ABM7M9B4_9ACTN</name>
<dbReference type="PANTHER" id="PTHR10851">
    <property type="entry name" value="PYRIDOXINE-5-PHOSPHATE OXIDASE"/>
    <property type="match status" value="1"/>
</dbReference>
<dbReference type="SUPFAM" id="SSF50475">
    <property type="entry name" value="FMN-binding split barrel"/>
    <property type="match status" value="1"/>
</dbReference>
<dbReference type="Proteomes" id="UP000676967">
    <property type="component" value="Chromosome"/>
</dbReference>
<dbReference type="PANTHER" id="PTHR10851:SF0">
    <property type="entry name" value="PYRIDOXINE-5'-PHOSPHATE OXIDASE"/>
    <property type="match status" value="1"/>
</dbReference>
<accession>A0ABM7M9B4</accession>
<comment type="similarity">
    <text evidence="2">Belongs to the pyridoxamine 5'-phosphate oxidase family.</text>
</comment>
<dbReference type="Gene3D" id="2.30.110.10">
    <property type="entry name" value="Electron Transport, Fmn-binding Protein, Chain A"/>
    <property type="match status" value="1"/>
</dbReference>
<dbReference type="Pfam" id="PF10590">
    <property type="entry name" value="PNP_phzG_C"/>
    <property type="match status" value="1"/>
</dbReference>
<dbReference type="PIRSF" id="PIRSF000190">
    <property type="entry name" value="Pyd_amn-ph_oxd"/>
    <property type="match status" value="1"/>
</dbReference>
<dbReference type="InterPro" id="IPR019576">
    <property type="entry name" value="Pyridoxamine_oxidase_dimer_C"/>
</dbReference>
<sequence>MIDTDMRQYLRGLPVFTGELPVFDASGVPAEPETLFAEWLAGAVEGGVREPHAMTLSTVGTDGLPNARVLILKNVDAGGWQFAGHAASPKGRELDRHPAAALTFHWPTQARQIRVRGRVRPEPAERSAADFLARPAGSRAEAALGRQSRPLTDRGTLDRALAQARERLDADPGFVAPEWTLYTLTADEVEFWQGDKDRKHHRLRYARSTAGWTHELLWP</sequence>
<evidence type="ECO:0000256" key="4">
    <source>
        <dbReference type="ARBA" id="ARBA00022643"/>
    </source>
</evidence>
<dbReference type="RefSeq" id="WP_189330528.1">
    <property type="nucleotide sequence ID" value="NZ_AP023356.1"/>
</dbReference>
<evidence type="ECO:0000313" key="8">
    <source>
        <dbReference type="EMBL" id="BCJ48217.1"/>
    </source>
</evidence>
<feature type="domain" description="Pyridoxine 5'-phosphate oxidase dimerisation C-terminal" evidence="7">
    <location>
        <begin position="179"/>
        <end position="219"/>
    </location>
</feature>
<evidence type="ECO:0000256" key="5">
    <source>
        <dbReference type="ARBA" id="ARBA00023002"/>
    </source>
</evidence>